<dbReference type="Proteomes" id="UP000092596">
    <property type="component" value="Chromosome"/>
</dbReference>
<evidence type="ECO:0000313" key="2">
    <source>
        <dbReference type="EMBL" id="ANP27995.1"/>
    </source>
</evidence>
<evidence type="ECO:0000256" key="1">
    <source>
        <dbReference type="SAM" id="MobiDB-lite"/>
    </source>
</evidence>
<proteinExistence type="predicted"/>
<feature type="region of interest" description="Disordered" evidence="1">
    <location>
        <begin position="111"/>
        <end position="218"/>
    </location>
</feature>
<protein>
    <recommendedName>
        <fullName evidence="4">Helix-turn-helix domain-containing protein</fullName>
    </recommendedName>
</protein>
<organism evidence="2 3">
    <name type="scientific">Dermabacter vaginalis</name>
    <dbReference type="NCBI Taxonomy" id="1630135"/>
    <lineage>
        <taxon>Bacteria</taxon>
        <taxon>Bacillati</taxon>
        <taxon>Actinomycetota</taxon>
        <taxon>Actinomycetes</taxon>
        <taxon>Micrococcales</taxon>
        <taxon>Dermabacteraceae</taxon>
        <taxon>Dermabacter</taxon>
    </lineage>
</organism>
<dbReference type="Pfam" id="PF13730">
    <property type="entry name" value="HTH_36"/>
    <property type="match status" value="1"/>
</dbReference>
<dbReference type="STRING" id="1630135.DAD186_14450"/>
<dbReference type="EMBL" id="CP012117">
    <property type="protein sequence ID" value="ANP27995.1"/>
    <property type="molecule type" value="Genomic_DNA"/>
</dbReference>
<dbReference type="AlphaFoldDB" id="A0A1B0ZJ07"/>
<evidence type="ECO:0000313" key="3">
    <source>
        <dbReference type="Proteomes" id="UP000092596"/>
    </source>
</evidence>
<gene>
    <name evidence="2" type="ORF">DAD186_14450</name>
</gene>
<evidence type="ECO:0008006" key="4">
    <source>
        <dbReference type="Google" id="ProtNLM"/>
    </source>
</evidence>
<accession>A0A1B0ZJ07</accession>
<dbReference type="KEGG" id="dva:DAD186_14450"/>
<feature type="compositionally biased region" description="Basic and acidic residues" evidence="1">
    <location>
        <begin position="328"/>
        <end position="338"/>
    </location>
</feature>
<reference evidence="2 3" key="1">
    <citation type="submission" date="2015-06" db="EMBL/GenBank/DDBJ databases">
        <title>Investigation of pathophysiology for high-risk pregnancy and development of treatment modality based on it.</title>
        <authorList>
            <person name="Kim B.-C."/>
            <person name="Lim S."/>
        </authorList>
    </citation>
    <scope>NUCLEOTIDE SEQUENCE [LARGE SCALE GENOMIC DNA]</scope>
    <source>
        <strain evidence="2 3">AD1-86</strain>
    </source>
</reference>
<dbReference type="RefSeq" id="WP_082991127.1">
    <property type="nucleotide sequence ID" value="NZ_CP012117.1"/>
</dbReference>
<feature type="compositionally biased region" description="Low complexity" evidence="1">
    <location>
        <begin position="185"/>
        <end position="198"/>
    </location>
</feature>
<name>A0A1B0ZJ07_9MICO</name>
<sequence>MSYQAVDLFKAHSETNGMTRFIGLVLAHYCNADTLAAWPSIDLLMLDTGASERTIRKALKELETLNEFTISESGDGTRLYTLALTCPPTCDGSSNHGRHLADTRTKRRMVEAARKRAARSTTPTQAPLEDTLEPGLEELSGKICRTREPLAPGLEELSGKHFRTVRQNLPDIDPDTSLKEKEKLTPTTNGSSNNPTPNEVSSLARAADAASGGNTSSTDMNALIYEVRHGLPRQLSMTLTPTAIRKALQRPFALGITLQQLRDALARDWTGARSGAVITYLRELEPPAPEPEPTKVFCPVHTRVDITRTECWKCRKERRTSANKTKRREGETTRDWMERIANNSP</sequence>
<feature type="region of interest" description="Disordered" evidence="1">
    <location>
        <begin position="317"/>
        <end position="345"/>
    </location>
</feature>